<keyword evidence="1" id="KW-0418">Kinase</keyword>
<keyword evidence="1" id="KW-0808">Transferase</keyword>
<organism evidence="1 2">
    <name type="scientific">Microbacterium mangrovi</name>
    <dbReference type="NCBI Taxonomy" id="1348253"/>
    <lineage>
        <taxon>Bacteria</taxon>
        <taxon>Bacillati</taxon>
        <taxon>Actinomycetota</taxon>
        <taxon>Actinomycetes</taxon>
        <taxon>Micrococcales</taxon>
        <taxon>Microbacteriaceae</taxon>
        <taxon>Microbacterium</taxon>
    </lineage>
</organism>
<name>A0A0B1ZY59_9MICO</name>
<comment type="caution">
    <text evidence="1">The sequence shown here is derived from an EMBL/GenBank/DDBJ whole genome shotgun (WGS) entry which is preliminary data.</text>
</comment>
<sequence>MRRSEFDRAVEREFGARAASLVTDLGLTGVGGRTAREALDAGVPPREVWMALCEETDVPLSRRHGAGRQEPHARR</sequence>
<accession>A0A0B1ZY59</accession>
<protein>
    <submittedName>
        <fullName evidence="1">Signal transduction histidine kinase</fullName>
    </submittedName>
</protein>
<dbReference type="STRING" id="1348253.LK09_16125"/>
<dbReference type="Proteomes" id="UP000031030">
    <property type="component" value="Unassembled WGS sequence"/>
</dbReference>
<proteinExistence type="predicted"/>
<gene>
    <name evidence="1" type="ORF">LK09_16125</name>
</gene>
<evidence type="ECO:0000313" key="2">
    <source>
        <dbReference type="Proteomes" id="UP000031030"/>
    </source>
</evidence>
<reference evidence="1 2" key="1">
    <citation type="submission" date="2014-11" db="EMBL/GenBank/DDBJ databases">
        <title>Genome sequence of Microbacterium mangrovi MUSC 115(T).</title>
        <authorList>
            <person name="Lee L.-H."/>
        </authorList>
    </citation>
    <scope>NUCLEOTIDE SEQUENCE [LARGE SCALE GENOMIC DNA]</scope>
    <source>
        <strain evidence="1 2">MUSC 115</strain>
    </source>
</reference>
<evidence type="ECO:0000313" key="1">
    <source>
        <dbReference type="EMBL" id="KHK96165.1"/>
    </source>
</evidence>
<dbReference type="AlphaFoldDB" id="A0A0B1ZY59"/>
<dbReference type="RefSeq" id="WP_039401805.1">
    <property type="nucleotide sequence ID" value="NZ_JTDK01000016.1"/>
</dbReference>
<dbReference type="EMBL" id="JTDK01000016">
    <property type="protein sequence ID" value="KHK96165.1"/>
    <property type="molecule type" value="Genomic_DNA"/>
</dbReference>
<dbReference type="GO" id="GO:0016301">
    <property type="term" value="F:kinase activity"/>
    <property type="evidence" value="ECO:0007669"/>
    <property type="project" value="UniProtKB-KW"/>
</dbReference>
<dbReference type="OrthoDB" id="3215033at2"/>
<dbReference type="InterPro" id="IPR021408">
    <property type="entry name" value="DUF3046"/>
</dbReference>
<keyword evidence="2" id="KW-1185">Reference proteome</keyword>
<dbReference type="Pfam" id="PF11248">
    <property type="entry name" value="DUF3046"/>
    <property type="match status" value="1"/>
</dbReference>